<keyword evidence="1" id="KW-0732">Signal</keyword>
<evidence type="ECO:0000313" key="2">
    <source>
        <dbReference type="EMBL" id="RJP67369.1"/>
    </source>
</evidence>
<dbReference type="Proteomes" id="UP000285961">
    <property type="component" value="Unassembled WGS sequence"/>
</dbReference>
<proteinExistence type="predicted"/>
<feature type="signal peptide" evidence="1">
    <location>
        <begin position="1"/>
        <end position="23"/>
    </location>
</feature>
<feature type="non-terminal residue" evidence="2">
    <location>
        <position position="151"/>
    </location>
</feature>
<dbReference type="AlphaFoldDB" id="A0A419ETQ3"/>
<evidence type="ECO:0000313" key="3">
    <source>
        <dbReference type="Proteomes" id="UP000285961"/>
    </source>
</evidence>
<feature type="chain" id="PRO_5019554910" evidence="1">
    <location>
        <begin position="24"/>
        <end position="151"/>
    </location>
</feature>
<evidence type="ECO:0000256" key="1">
    <source>
        <dbReference type="SAM" id="SignalP"/>
    </source>
</evidence>
<gene>
    <name evidence="2" type="ORF">C4532_14810</name>
</gene>
<accession>A0A419ETQ3</accession>
<sequence>MRAIHVLVAVAAMFLIAWSPSPADLGAVKDSPEKFKGKELEITAPIAENSAPVGAEFRKWSFVLDSCGKGGLVVEEEGFNPATIEKAYRLIEEARLKGDEVTVAGKLEEDPDAGFRMKVVWVRYGDTKVNTDEGPFAEAYYWDDIYPGSPT</sequence>
<reference evidence="2 3" key="1">
    <citation type="journal article" date="2017" name="ISME J.">
        <title>Energy and carbon metabolisms in a deep terrestrial subsurface fluid microbial community.</title>
        <authorList>
            <person name="Momper L."/>
            <person name="Jungbluth S.P."/>
            <person name="Lee M.D."/>
            <person name="Amend J.P."/>
        </authorList>
    </citation>
    <scope>NUCLEOTIDE SEQUENCE [LARGE SCALE GENOMIC DNA]</scope>
    <source>
        <strain evidence="2">SURF_17</strain>
    </source>
</reference>
<organism evidence="2 3">
    <name type="scientific">Candidatus Abyssobacteria bacterium SURF_17</name>
    <dbReference type="NCBI Taxonomy" id="2093361"/>
    <lineage>
        <taxon>Bacteria</taxon>
        <taxon>Pseudomonadati</taxon>
        <taxon>Candidatus Hydrogenedentota</taxon>
        <taxon>Candidatus Abyssobacteria</taxon>
    </lineage>
</organism>
<protein>
    <submittedName>
        <fullName evidence="2">Uncharacterized protein</fullName>
    </submittedName>
</protein>
<comment type="caution">
    <text evidence="2">The sequence shown here is derived from an EMBL/GenBank/DDBJ whole genome shotgun (WGS) entry which is preliminary data.</text>
</comment>
<dbReference type="EMBL" id="QZKI01000105">
    <property type="protein sequence ID" value="RJP67369.1"/>
    <property type="molecule type" value="Genomic_DNA"/>
</dbReference>
<name>A0A419ETQ3_9BACT</name>